<proteinExistence type="predicted"/>
<dbReference type="STRING" id="545694.TREPR_0414"/>
<dbReference type="OrthoDB" id="9813772at2"/>
<dbReference type="EMBL" id="CP001843">
    <property type="protein sequence ID" value="AEF84079.1"/>
    <property type="molecule type" value="Genomic_DNA"/>
</dbReference>
<sequence length="159" mass="18175">MKLFHGSNQDFDTVDLSKSRDKRDFGRGFYMTTIREQAGSWAENMVIRYGGAGIFVYEFELSISDNLKIKHFDGLTEEWLELVKTNRIKGGLQHQYDIVQGPVANDNTMRTIALYVAGIYTADMALRQLQFFKVNDQVSIHTQQALSCLCLTKKDNHGK</sequence>
<dbReference type="Proteomes" id="UP000009223">
    <property type="component" value="Chromosome"/>
</dbReference>
<keyword evidence="2" id="KW-1185">Reference proteome</keyword>
<dbReference type="InterPro" id="IPR025051">
    <property type="entry name" value="DUF3990"/>
</dbReference>
<protein>
    <recommendedName>
        <fullName evidence="3">DUF3990 domain-containing protein</fullName>
    </recommendedName>
</protein>
<reference evidence="1 2" key="2">
    <citation type="journal article" date="2011" name="ISME J.">
        <title>RNA-seq reveals cooperative metabolic interactions between two termite-gut spirochete species in co-culture.</title>
        <authorList>
            <person name="Rosenthal A.Z."/>
            <person name="Matson E.G."/>
            <person name="Eldar A."/>
            <person name="Leadbetter J.R."/>
        </authorList>
    </citation>
    <scope>NUCLEOTIDE SEQUENCE [LARGE SCALE GENOMIC DNA]</scope>
    <source>
        <strain evidence="2">ATCC BAA-887 / DSM 12427 / ZAS-2</strain>
    </source>
</reference>
<dbReference type="KEGG" id="tpi:TREPR_0414"/>
<evidence type="ECO:0000313" key="2">
    <source>
        <dbReference type="Proteomes" id="UP000009223"/>
    </source>
</evidence>
<name>F5YM88_TREPZ</name>
<gene>
    <name evidence="1" type="ordered locus">TREPR_0414</name>
</gene>
<dbReference type="RefSeq" id="WP_015709597.1">
    <property type="nucleotide sequence ID" value="NC_015578.1"/>
</dbReference>
<organism evidence="1 2">
    <name type="scientific">Treponema primitia (strain ATCC BAA-887 / DSM 12427 / ZAS-2)</name>
    <dbReference type="NCBI Taxonomy" id="545694"/>
    <lineage>
        <taxon>Bacteria</taxon>
        <taxon>Pseudomonadati</taxon>
        <taxon>Spirochaetota</taxon>
        <taxon>Spirochaetia</taxon>
        <taxon>Spirochaetales</taxon>
        <taxon>Treponemataceae</taxon>
        <taxon>Treponema</taxon>
    </lineage>
</organism>
<reference evidence="2" key="1">
    <citation type="submission" date="2009-12" db="EMBL/GenBank/DDBJ databases">
        <title>Complete sequence of Treponema primitia strain ZAS-2.</title>
        <authorList>
            <person name="Tetu S.G."/>
            <person name="Matson E."/>
            <person name="Ren Q."/>
            <person name="Seshadri R."/>
            <person name="Elbourne L."/>
            <person name="Hassan K.A."/>
            <person name="Durkin A."/>
            <person name="Radune D."/>
            <person name="Mohamoud Y."/>
            <person name="Shay R."/>
            <person name="Jin S."/>
            <person name="Zhang X."/>
            <person name="Lucey K."/>
            <person name="Ballor N.R."/>
            <person name="Ottesen E."/>
            <person name="Rosenthal R."/>
            <person name="Allen A."/>
            <person name="Leadbetter J.R."/>
            <person name="Paulsen I.T."/>
        </authorList>
    </citation>
    <scope>NUCLEOTIDE SEQUENCE [LARGE SCALE GENOMIC DNA]</scope>
    <source>
        <strain evidence="2">ATCC BAA-887 / DSM 12427 / ZAS-2</strain>
    </source>
</reference>
<dbReference type="AlphaFoldDB" id="F5YM88"/>
<evidence type="ECO:0008006" key="3">
    <source>
        <dbReference type="Google" id="ProtNLM"/>
    </source>
</evidence>
<dbReference type="Pfam" id="PF13151">
    <property type="entry name" value="DUF3990"/>
    <property type="match status" value="1"/>
</dbReference>
<dbReference type="HOGENOM" id="CLU_075559_1_0_12"/>
<accession>F5YM88</accession>
<evidence type="ECO:0000313" key="1">
    <source>
        <dbReference type="EMBL" id="AEF84079.1"/>
    </source>
</evidence>
<dbReference type="eggNOG" id="ENOG5030JGB">
    <property type="taxonomic scope" value="Bacteria"/>
</dbReference>